<reference evidence="3" key="1">
    <citation type="journal article" date="2010" name="Science">
        <title>The genome of the Western clawed frog Xenopus tropicalis.</title>
        <authorList>
            <person name="Hellsten U."/>
            <person name="Harland R.M."/>
            <person name="Gilchrist M.J."/>
            <person name="Hendrix D."/>
            <person name="Jurka J."/>
            <person name="Kapitonov V."/>
            <person name="Ovcharenko I."/>
            <person name="Putnam N.H."/>
            <person name="Shu S."/>
            <person name="Taher L."/>
            <person name="Blitz I.L."/>
            <person name="Blumberg B."/>
            <person name="Dichmann D.S."/>
            <person name="Dubchak I."/>
            <person name="Amaya E."/>
            <person name="Detter J.C."/>
            <person name="Fletcher R."/>
            <person name="Gerhard D.S."/>
            <person name="Goodstein D."/>
            <person name="Graves T."/>
            <person name="Grigoriev I.V."/>
            <person name="Grimwood J."/>
            <person name="Kawashima T."/>
            <person name="Lindquist E."/>
            <person name="Lucas S.M."/>
            <person name="Mead P.E."/>
            <person name="Mitros T."/>
            <person name="Ogino H."/>
            <person name="Ohta Y."/>
            <person name="Poliakov A.V."/>
            <person name="Pollet N."/>
            <person name="Robert J."/>
            <person name="Salamov A."/>
            <person name="Sater A.K."/>
            <person name="Schmutz J."/>
            <person name="Terry A."/>
            <person name="Vize P.D."/>
            <person name="Warren W.C."/>
            <person name="Wells D."/>
            <person name="Wills A."/>
            <person name="Wilson R.K."/>
            <person name="Zimmerman L.B."/>
            <person name="Zorn A.M."/>
            <person name="Grainger R."/>
            <person name="Grammer T."/>
            <person name="Khokha M.K."/>
            <person name="Richardson P.M."/>
            <person name="Rokhsar D.S."/>
        </authorList>
    </citation>
    <scope>NUCLEOTIDE SEQUENCE [LARGE SCALE GENOMIC DNA]</scope>
    <source>
        <strain evidence="3">Nigerian</strain>
    </source>
</reference>
<feature type="region of interest" description="Disordered" evidence="2">
    <location>
        <begin position="886"/>
        <end position="930"/>
    </location>
</feature>
<sequence>MSGFHICSALAVHSAGDVFSPKLSLTVTGLNPSRPFYQNVRPLALKMGRSKSPSHSSRSNSRSRSSSRSRSPSRKKRYSSRSRSRTYSRSRSRERRDFRRDYRNNRGVRRPYGFRGRTRGYYQGGGRYYRGGYRPMWNRRYSRSPRRGRSRSRSPKRRSASSPRSRSRSGHSYKSSPSPRSSSSRSSSKHSKSPVIKIHTTQDKPGQKTEDYNKSESPANKSCDEQKDAFDPSEPLDELGKELDLHGDTWAGLSAYDNSPRSPCSPSPVTSPPSHSSSHSACPVMNVVRCAKDTLSENIHSIVHSPEISGSGGNGLKRYSPSQNSPLQMSTCKSPAKSVLIQNPLEESHYHYSFYADTTKEHANNTKFFDRYTDEENKLFPIEKCINKEKGTCKERGTEKTKKGSSNVWDEHVALDYFLEKEPGNSQFLANSNSEDLEEAEDYRQFRKSVLADQGKSLSSVSNWNCEEEDSKYKTKGLTRFSKEGEKFKVVRGSKSAEQVAKEKHKDKVTQRHSVMKDLLSSDELKIEKTKDLFSYNLTLHESNVIEKNIFREESPVKMRIVATESPLPEVKLRIITVPLDDGRAPCLDNERLLGSTLIHSVKKVQAFRTIFDHLKVPFTSRTSPESFMYHVVSLVHHVKEHYFKGCGKTLNERFTDCLKDTLDHVSHLRRPEIHRVIDIPPNIPKKHIRIQDEDKAIKKETAKVEKKKKSSLSDQRCDVQHKKEHSKERVDLTCSRESSNSQKKEKPQKELKEFKIFKEESKRKKDLGPPHSPSSGSSHEEKYLKKESEEMFKDPPEAKEYSGFAGIGRTRGTLFRIRGRARARGVFAGACTGTVNTTTTFQKRPKEEEWDPEYTPKSKKYFLHDDRDDGVDYWAKRGRSRGNFQRGRSRFPFKKSGTSPKWTHDKYQGDDLLEDEEEIMEERNKEEKD</sequence>
<feature type="compositionally biased region" description="Low complexity" evidence="2">
    <location>
        <begin position="272"/>
        <end position="281"/>
    </location>
</feature>
<reference evidence="3" key="2">
    <citation type="submission" date="2021-03" db="UniProtKB">
        <authorList>
            <consortium name="Ensembl"/>
        </authorList>
    </citation>
    <scope>IDENTIFICATION</scope>
</reference>
<feature type="region of interest" description="Disordered" evidence="2">
    <location>
        <begin position="47"/>
        <end position="240"/>
    </location>
</feature>
<feature type="compositionally biased region" description="Basic and acidic residues" evidence="2">
    <location>
        <begin position="200"/>
        <end position="214"/>
    </location>
</feature>
<feature type="compositionally biased region" description="Low complexity" evidence="2">
    <location>
        <begin position="50"/>
        <end position="64"/>
    </location>
</feature>
<feature type="compositionally biased region" description="Basic and acidic residues" evidence="2">
    <location>
        <begin position="779"/>
        <end position="801"/>
    </location>
</feature>
<proteinExistence type="inferred from homology"/>
<dbReference type="PANTHER" id="PTHR15268">
    <property type="entry name" value="THRAP3/BCLAF1"/>
    <property type="match status" value="1"/>
</dbReference>
<feature type="region of interest" description="Disordered" evidence="2">
    <location>
        <begin position="303"/>
        <end position="330"/>
    </location>
</feature>
<protein>
    <submittedName>
        <fullName evidence="3">BCL2 associated transcription factor 1</fullName>
    </submittedName>
</protein>
<feature type="compositionally biased region" description="Polar residues" evidence="2">
    <location>
        <begin position="320"/>
        <end position="330"/>
    </location>
</feature>
<dbReference type="Pfam" id="PF15440">
    <property type="entry name" value="THRAP3_BCLAF1"/>
    <property type="match status" value="1"/>
</dbReference>
<feature type="compositionally biased region" description="Basic residues" evidence="2">
    <location>
        <begin position="140"/>
        <end position="171"/>
    </location>
</feature>
<feature type="region of interest" description="Disordered" evidence="2">
    <location>
        <begin position="252"/>
        <end position="281"/>
    </location>
</feature>
<dbReference type="GeneTree" id="ENSGT00950000183163"/>
<evidence type="ECO:0000256" key="1">
    <source>
        <dbReference type="ARBA" id="ARBA00006481"/>
    </source>
</evidence>
<dbReference type="Bgee" id="ENSXETG00000033794">
    <property type="expression patterns" value="Expressed in heart and 17 other cell types or tissues"/>
</dbReference>
<feature type="region of interest" description="Disordered" evidence="2">
    <location>
        <begin position="703"/>
        <end position="805"/>
    </location>
</feature>
<feature type="compositionally biased region" description="Low complexity" evidence="2">
    <location>
        <begin position="172"/>
        <end position="186"/>
    </location>
</feature>
<accession>A0A803KAR1</accession>
<evidence type="ECO:0000256" key="2">
    <source>
        <dbReference type="SAM" id="MobiDB-lite"/>
    </source>
</evidence>
<dbReference type="InterPro" id="IPR029199">
    <property type="entry name" value="THRAP3_BCLAF1"/>
</dbReference>
<dbReference type="Ensembl" id="ENSXETT00000110457">
    <property type="protein sequence ID" value="ENSXETP00000117466"/>
    <property type="gene ID" value="ENSXETG00000033794"/>
</dbReference>
<feature type="compositionally biased region" description="Basic and acidic residues" evidence="2">
    <location>
        <begin position="716"/>
        <end position="732"/>
    </location>
</feature>
<feature type="compositionally biased region" description="Basic and acidic residues" evidence="2">
    <location>
        <begin position="743"/>
        <end position="769"/>
    </location>
</feature>
<dbReference type="PANTHER" id="PTHR15268:SF4">
    <property type="entry name" value="BCL-2-ASSOCIATED TRANSCRIPTION FACTOR 1"/>
    <property type="match status" value="1"/>
</dbReference>
<dbReference type="InParanoid" id="A0A803KAR1"/>
<feature type="compositionally biased region" description="Acidic residues" evidence="2">
    <location>
        <begin position="912"/>
        <end position="921"/>
    </location>
</feature>
<name>A0A803KAR1_XENTR</name>
<organism evidence="3">
    <name type="scientific">Xenopus tropicalis</name>
    <name type="common">Western clawed frog</name>
    <name type="synonym">Silurana tropicalis</name>
    <dbReference type="NCBI Taxonomy" id="8364"/>
    <lineage>
        <taxon>Eukaryota</taxon>
        <taxon>Metazoa</taxon>
        <taxon>Chordata</taxon>
        <taxon>Craniata</taxon>
        <taxon>Vertebrata</taxon>
        <taxon>Euteleostomi</taxon>
        <taxon>Amphibia</taxon>
        <taxon>Batrachia</taxon>
        <taxon>Anura</taxon>
        <taxon>Pipoidea</taxon>
        <taxon>Pipidae</taxon>
        <taxon>Xenopodinae</taxon>
        <taxon>Xenopus</taxon>
        <taxon>Silurana</taxon>
    </lineage>
</organism>
<gene>
    <name evidence="3" type="primary">bclaf1</name>
</gene>
<evidence type="ECO:0000313" key="3">
    <source>
        <dbReference type="Ensembl" id="ENSXETP00000117466"/>
    </source>
</evidence>
<feature type="compositionally biased region" description="Basic and acidic residues" evidence="2">
    <location>
        <begin position="94"/>
        <end position="104"/>
    </location>
</feature>
<feature type="compositionally biased region" description="Basic residues" evidence="2">
    <location>
        <begin position="65"/>
        <end position="93"/>
    </location>
</feature>
<comment type="similarity">
    <text evidence="1">Belongs to the BCLAF1/THRAP3 family.</text>
</comment>
<dbReference type="FunCoup" id="A0A803KAR1">
    <property type="interactions" value="3514"/>
</dbReference>
<feature type="compositionally biased region" description="Low complexity" evidence="2">
    <location>
        <begin position="110"/>
        <end position="121"/>
    </location>
</feature>
<dbReference type="AlphaFoldDB" id="A0A803KAR1"/>